<dbReference type="Proteomes" id="UP001165962">
    <property type="component" value="Unassembled WGS sequence"/>
</dbReference>
<feature type="transmembrane region" description="Helical" evidence="1">
    <location>
        <begin position="31"/>
        <end position="52"/>
    </location>
</feature>
<reference evidence="2" key="1">
    <citation type="submission" date="2020-03" db="EMBL/GenBank/DDBJ databases">
        <title>Draft sequencing of Paenibacilllus sp. S3N08.</title>
        <authorList>
            <person name="Kim D.-U."/>
        </authorList>
    </citation>
    <scope>NUCLEOTIDE SEQUENCE</scope>
    <source>
        <strain evidence="2">S3N08</strain>
    </source>
</reference>
<proteinExistence type="predicted"/>
<keyword evidence="1" id="KW-0812">Transmembrane</keyword>
<evidence type="ECO:0008006" key="4">
    <source>
        <dbReference type="Google" id="ProtNLM"/>
    </source>
</evidence>
<organism evidence="2 3">
    <name type="scientific">Paenibacillus agricola</name>
    <dbReference type="NCBI Taxonomy" id="2716264"/>
    <lineage>
        <taxon>Bacteria</taxon>
        <taxon>Bacillati</taxon>
        <taxon>Bacillota</taxon>
        <taxon>Bacilli</taxon>
        <taxon>Bacillales</taxon>
        <taxon>Paenibacillaceae</taxon>
        <taxon>Paenibacillus</taxon>
    </lineage>
</organism>
<protein>
    <recommendedName>
        <fullName evidence="4">TspO/MBR related protein</fullName>
    </recommendedName>
</protein>
<feature type="transmembrane region" description="Helical" evidence="1">
    <location>
        <begin position="185"/>
        <end position="204"/>
    </location>
</feature>
<keyword evidence="1" id="KW-0472">Membrane</keyword>
<feature type="transmembrane region" description="Helical" evidence="1">
    <location>
        <begin position="7"/>
        <end position="25"/>
    </location>
</feature>
<comment type="caution">
    <text evidence="2">The sequence shown here is derived from an EMBL/GenBank/DDBJ whole genome shotgun (WGS) entry which is preliminary data.</text>
</comment>
<feature type="transmembrane region" description="Helical" evidence="1">
    <location>
        <begin position="108"/>
        <end position="129"/>
    </location>
</feature>
<feature type="transmembrane region" description="Helical" evidence="1">
    <location>
        <begin position="159"/>
        <end position="179"/>
    </location>
</feature>
<name>A0ABX0J3F7_9BACL</name>
<keyword evidence="3" id="KW-1185">Reference proteome</keyword>
<dbReference type="EMBL" id="JAAOIW010000004">
    <property type="protein sequence ID" value="NHN30824.1"/>
    <property type="molecule type" value="Genomic_DNA"/>
</dbReference>
<accession>A0ABX0J3F7</accession>
<sequence length="210" mass="24726">MNNQKANFAIAGSILCILLFMFINYTTSPEYIWFIYPTFAIIHWPLSIYFLANGNVRPYSLITSILIVIFLFIENRLHYPQHPWFLYACYPILWWPILMYAGKYAKSLSIAVIGGICTILYYSILNIVLSPPYPWAIYPAYVVLWWPLAIFFTRKQDYWGFSVWASMLTILFFTSVNAFSSPDTIWAIYPIFAILWWPLSMYYFSKKAKA</sequence>
<feature type="transmembrane region" description="Helical" evidence="1">
    <location>
        <begin position="135"/>
        <end position="152"/>
    </location>
</feature>
<evidence type="ECO:0000256" key="1">
    <source>
        <dbReference type="SAM" id="Phobius"/>
    </source>
</evidence>
<feature type="transmembrane region" description="Helical" evidence="1">
    <location>
        <begin position="59"/>
        <end position="78"/>
    </location>
</feature>
<dbReference type="RefSeq" id="WP_166150213.1">
    <property type="nucleotide sequence ID" value="NZ_JAAOIW010000004.1"/>
</dbReference>
<feature type="transmembrane region" description="Helical" evidence="1">
    <location>
        <begin position="84"/>
        <end position="101"/>
    </location>
</feature>
<keyword evidence="1" id="KW-1133">Transmembrane helix</keyword>
<evidence type="ECO:0000313" key="2">
    <source>
        <dbReference type="EMBL" id="NHN30824.1"/>
    </source>
</evidence>
<gene>
    <name evidence="2" type="ORF">G9U52_13370</name>
</gene>
<evidence type="ECO:0000313" key="3">
    <source>
        <dbReference type="Proteomes" id="UP001165962"/>
    </source>
</evidence>